<feature type="region of interest" description="Disordered" evidence="1">
    <location>
        <begin position="1"/>
        <end position="26"/>
    </location>
</feature>
<organism evidence="2 3">
    <name type="scientific">Taxus chinensis</name>
    <name type="common">Chinese yew</name>
    <name type="synonym">Taxus wallichiana var. chinensis</name>
    <dbReference type="NCBI Taxonomy" id="29808"/>
    <lineage>
        <taxon>Eukaryota</taxon>
        <taxon>Viridiplantae</taxon>
        <taxon>Streptophyta</taxon>
        <taxon>Embryophyta</taxon>
        <taxon>Tracheophyta</taxon>
        <taxon>Spermatophyta</taxon>
        <taxon>Pinopsida</taxon>
        <taxon>Pinidae</taxon>
        <taxon>Conifers II</taxon>
        <taxon>Cupressales</taxon>
        <taxon>Taxaceae</taxon>
        <taxon>Taxus</taxon>
    </lineage>
</organism>
<gene>
    <name evidence="2" type="ORF">KI387_028531</name>
</gene>
<accession>A0AA38CIJ6</accession>
<feature type="non-terminal residue" evidence="2">
    <location>
        <position position="53"/>
    </location>
</feature>
<name>A0AA38CIJ6_TAXCH</name>
<dbReference type="Proteomes" id="UP000824469">
    <property type="component" value="Unassembled WGS sequence"/>
</dbReference>
<feature type="compositionally biased region" description="Pro residues" evidence="1">
    <location>
        <begin position="1"/>
        <end position="15"/>
    </location>
</feature>
<keyword evidence="3" id="KW-1185">Reference proteome</keyword>
<comment type="caution">
    <text evidence="2">The sequence shown here is derived from an EMBL/GenBank/DDBJ whole genome shotgun (WGS) entry which is preliminary data.</text>
</comment>
<sequence length="53" mass="5353">AMSDPPSPDPAPPPDGSNGASSRVPSGLWKNVVVGSPKVTQSVKLQPTLQDGT</sequence>
<feature type="non-terminal residue" evidence="2">
    <location>
        <position position="1"/>
    </location>
</feature>
<proteinExistence type="predicted"/>
<dbReference type="EMBL" id="JAHRHJ020000010">
    <property type="protein sequence ID" value="KAH9296849.1"/>
    <property type="molecule type" value="Genomic_DNA"/>
</dbReference>
<reference evidence="2 3" key="1">
    <citation type="journal article" date="2021" name="Nat. Plants">
        <title>The Taxus genome provides insights into paclitaxel biosynthesis.</title>
        <authorList>
            <person name="Xiong X."/>
            <person name="Gou J."/>
            <person name="Liao Q."/>
            <person name="Li Y."/>
            <person name="Zhou Q."/>
            <person name="Bi G."/>
            <person name="Li C."/>
            <person name="Du R."/>
            <person name="Wang X."/>
            <person name="Sun T."/>
            <person name="Guo L."/>
            <person name="Liang H."/>
            <person name="Lu P."/>
            <person name="Wu Y."/>
            <person name="Zhang Z."/>
            <person name="Ro D.K."/>
            <person name="Shang Y."/>
            <person name="Huang S."/>
            <person name="Yan J."/>
        </authorList>
    </citation>
    <scope>NUCLEOTIDE SEQUENCE [LARGE SCALE GENOMIC DNA]</scope>
    <source>
        <strain evidence="2">Ta-2019</strain>
    </source>
</reference>
<evidence type="ECO:0000313" key="2">
    <source>
        <dbReference type="EMBL" id="KAH9296849.1"/>
    </source>
</evidence>
<evidence type="ECO:0000256" key="1">
    <source>
        <dbReference type="SAM" id="MobiDB-lite"/>
    </source>
</evidence>
<evidence type="ECO:0000313" key="3">
    <source>
        <dbReference type="Proteomes" id="UP000824469"/>
    </source>
</evidence>
<dbReference type="AlphaFoldDB" id="A0AA38CIJ6"/>
<protein>
    <submittedName>
        <fullName evidence="2">Uncharacterized protein</fullName>
    </submittedName>
</protein>